<reference evidence="1" key="1">
    <citation type="submission" date="2018-05" db="EMBL/GenBank/DDBJ databases">
        <authorList>
            <person name="Lanie J.A."/>
            <person name="Ng W.-L."/>
            <person name="Kazmierczak K.M."/>
            <person name="Andrzejewski T.M."/>
            <person name="Davidsen T.M."/>
            <person name="Wayne K.J."/>
            <person name="Tettelin H."/>
            <person name="Glass J.I."/>
            <person name="Rusch D."/>
            <person name="Podicherti R."/>
            <person name="Tsui H.-C.T."/>
            <person name="Winkler M.E."/>
        </authorList>
    </citation>
    <scope>NUCLEOTIDE SEQUENCE</scope>
</reference>
<protein>
    <submittedName>
        <fullName evidence="1">Uncharacterized protein</fullName>
    </submittedName>
</protein>
<dbReference type="EMBL" id="UINC01030627">
    <property type="protein sequence ID" value="SVB15318.1"/>
    <property type="molecule type" value="Genomic_DNA"/>
</dbReference>
<name>A0A382BNC0_9ZZZZ</name>
<feature type="non-terminal residue" evidence="1">
    <location>
        <position position="1"/>
    </location>
</feature>
<accession>A0A382BNC0</accession>
<evidence type="ECO:0000313" key="1">
    <source>
        <dbReference type="EMBL" id="SVB15318.1"/>
    </source>
</evidence>
<organism evidence="1">
    <name type="scientific">marine metagenome</name>
    <dbReference type="NCBI Taxonomy" id="408172"/>
    <lineage>
        <taxon>unclassified sequences</taxon>
        <taxon>metagenomes</taxon>
        <taxon>ecological metagenomes</taxon>
    </lineage>
</organism>
<gene>
    <name evidence="1" type="ORF">METZ01_LOCUS168172</name>
</gene>
<proteinExistence type="predicted"/>
<sequence>EFFKIPVSGTLYQEFESLPVTSTVWEIQSRSGRSMGATTLRRNKQQ</sequence>
<dbReference type="AlphaFoldDB" id="A0A382BNC0"/>